<gene>
    <name evidence="2" type="ORF">GMARGA_LOCUS44648</name>
</gene>
<dbReference type="EMBL" id="CAJVQB010153535">
    <property type="protein sequence ID" value="CAG8855827.1"/>
    <property type="molecule type" value="Genomic_DNA"/>
</dbReference>
<evidence type="ECO:0000256" key="1">
    <source>
        <dbReference type="SAM" id="MobiDB-lite"/>
    </source>
</evidence>
<feature type="non-terminal residue" evidence="2">
    <location>
        <position position="65"/>
    </location>
</feature>
<comment type="caution">
    <text evidence="2">The sequence shown here is derived from an EMBL/GenBank/DDBJ whole genome shotgun (WGS) entry which is preliminary data.</text>
</comment>
<evidence type="ECO:0000313" key="2">
    <source>
        <dbReference type="EMBL" id="CAG8855827.1"/>
    </source>
</evidence>
<reference evidence="2 3" key="1">
    <citation type="submission" date="2021-06" db="EMBL/GenBank/DDBJ databases">
        <authorList>
            <person name="Kallberg Y."/>
            <person name="Tangrot J."/>
            <person name="Rosling A."/>
        </authorList>
    </citation>
    <scope>NUCLEOTIDE SEQUENCE [LARGE SCALE GENOMIC DNA]</scope>
    <source>
        <strain evidence="2 3">120-4 pot B 10/14</strain>
    </source>
</reference>
<feature type="region of interest" description="Disordered" evidence="1">
    <location>
        <begin position="1"/>
        <end position="65"/>
    </location>
</feature>
<sequence>FPFHPSKNLTPTTAELGHNQLLHPHTTTSLSNKRESNHHGKNHTSNTSTRPPTRKPQSPMAYTTK</sequence>
<name>A0ABN7XKI5_GIGMA</name>
<feature type="non-terminal residue" evidence="2">
    <location>
        <position position="1"/>
    </location>
</feature>
<proteinExistence type="predicted"/>
<protein>
    <submittedName>
        <fullName evidence="2">29740_t:CDS:1</fullName>
    </submittedName>
</protein>
<keyword evidence="3" id="KW-1185">Reference proteome</keyword>
<organism evidence="2 3">
    <name type="scientific">Gigaspora margarita</name>
    <dbReference type="NCBI Taxonomy" id="4874"/>
    <lineage>
        <taxon>Eukaryota</taxon>
        <taxon>Fungi</taxon>
        <taxon>Fungi incertae sedis</taxon>
        <taxon>Mucoromycota</taxon>
        <taxon>Glomeromycotina</taxon>
        <taxon>Glomeromycetes</taxon>
        <taxon>Diversisporales</taxon>
        <taxon>Gigasporaceae</taxon>
        <taxon>Gigaspora</taxon>
    </lineage>
</organism>
<accession>A0ABN7XKI5</accession>
<dbReference type="Proteomes" id="UP000789901">
    <property type="component" value="Unassembled WGS sequence"/>
</dbReference>
<evidence type="ECO:0000313" key="3">
    <source>
        <dbReference type="Proteomes" id="UP000789901"/>
    </source>
</evidence>